<gene>
    <name evidence="2" type="ORF">R4198_14735</name>
</gene>
<keyword evidence="1" id="KW-1133">Transmembrane helix</keyword>
<organism evidence="2 3">
    <name type="scientific">Williamsia marianensis</name>
    <dbReference type="NCBI Taxonomy" id="85044"/>
    <lineage>
        <taxon>Bacteria</taxon>
        <taxon>Bacillati</taxon>
        <taxon>Actinomycetota</taxon>
        <taxon>Actinomycetes</taxon>
        <taxon>Mycobacteriales</taxon>
        <taxon>Nocardiaceae</taxon>
        <taxon>Williamsia</taxon>
    </lineage>
</organism>
<accession>A0ABU4EUM7</accession>
<evidence type="ECO:0000313" key="3">
    <source>
        <dbReference type="Proteomes" id="UP001185792"/>
    </source>
</evidence>
<keyword evidence="1" id="KW-0472">Membrane</keyword>
<proteinExistence type="predicted"/>
<dbReference type="RefSeq" id="WP_317713524.1">
    <property type="nucleotide sequence ID" value="NZ_JAWLUM010000002.1"/>
</dbReference>
<dbReference type="EMBL" id="JAWLUM010000002">
    <property type="protein sequence ID" value="MDV7134958.1"/>
    <property type="molecule type" value="Genomic_DNA"/>
</dbReference>
<comment type="caution">
    <text evidence="2">The sequence shown here is derived from an EMBL/GenBank/DDBJ whole genome shotgun (WGS) entry which is preliminary data.</text>
</comment>
<feature type="transmembrane region" description="Helical" evidence="1">
    <location>
        <begin position="98"/>
        <end position="117"/>
    </location>
</feature>
<keyword evidence="3" id="KW-1185">Reference proteome</keyword>
<feature type="transmembrane region" description="Helical" evidence="1">
    <location>
        <begin position="137"/>
        <end position="155"/>
    </location>
</feature>
<evidence type="ECO:0000313" key="2">
    <source>
        <dbReference type="EMBL" id="MDV7134958.1"/>
    </source>
</evidence>
<dbReference type="Proteomes" id="UP001185792">
    <property type="component" value="Unassembled WGS sequence"/>
</dbReference>
<keyword evidence="1" id="KW-0812">Transmembrane</keyword>
<reference evidence="2 3" key="1">
    <citation type="submission" date="2023-10" db="EMBL/GenBank/DDBJ databases">
        <title>Development of a sustainable strategy for remediation of hydrocarbon-contaminated territories based on the waste exchange concept.</title>
        <authorList>
            <person name="Krivoruchko A."/>
        </authorList>
    </citation>
    <scope>NUCLEOTIDE SEQUENCE [LARGE SCALE GENOMIC DNA]</scope>
    <source>
        <strain evidence="2 3">IEGM 1236</strain>
    </source>
</reference>
<evidence type="ECO:0000256" key="1">
    <source>
        <dbReference type="SAM" id="Phobius"/>
    </source>
</evidence>
<feature type="transmembrane region" description="Helical" evidence="1">
    <location>
        <begin position="60"/>
        <end position="78"/>
    </location>
</feature>
<name>A0ABU4EUM7_WILMA</name>
<feature type="transmembrane region" description="Helical" evidence="1">
    <location>
        <begin position="12"/>
        <end position="36"/>
    </location>
</feature>
<sequence>MVKASNQPEVEVYRLWDWSGLIGLCAGVVAAGAWFVTDNGHQRAPVEAAGQYQSVDTPDVIWWLPYIFGATFGLAGLAVQSLLERANTVVTPRIRDGLLIAGCTAGGAGAAGAVWLIPQQLVFQDTAGHGTTLSRGVVFVALPVLGLLVGTALAARRHRTASTTSLTKTPSLAH</sequence>
<protein>
    <submittedName>
        <fullName evidence="2">Uncharacterized protein</fullName>
    </submittedName>
</protein>